<organism evidence="2 3">
    <name type="scientific">Tetraparma gracilis</name>
    <dbReference type="NCBI Taxonomy" id="2962635"/>
    <lineage>
        <taxon>Eukaryota</taxon>
        <taxon>Sar</taxon>
        <taxon>Stramenopiles</taxon>
        <taxon>Ochrophyta</taxon>
        <taxon>Bolidophyceae</taxon>
        <taxon>Parmales</taxon>
        <taxon>Triparmaceae</taxon>
        <taxon>Tetraparma</taxon>
    </lineage>
</organism>
<keyword evidence="1" id="KW-0812">Transmembrane</keyword>
<reference evidence="2 3" key="1">
    <citation type="journal article" date="2023" name="Commun. Biol.">
        <title>Genome analysis of Parmales, the sister group of diatoms, reveals the evolutionary specialization of diatoms from phago-mixotrophs to photoautotrophs.</title>
        <authorList>
            <person name="Ban H."/>
            <person name="Sato S."/>
            <person name="Yoshikawa S."/>
            <person name="Yamada K."/>
            <person name="Nakamura Y."/>
            <person name="Ichinomiya M."/>
            <person name="Sato N."/>
            <person name="Blanc-Mathieu R."/>
            <person name="Endo H."/>
            <person name="Kuwata A."/>
            <person name="Ogata H."/>
        </authorList>
    </citation>
    <scope>NUCLEOTIDE SEQUENCE [LARGE SCALE GENOMIC DNA]</scope>
</reference>
<feature type="transmembrane region" description="Helical" evidence="1">
    <location>
        <begin position="194"/>
        <end position="210"/>
    </location>
</feature>
<feature type="transmembrane region" description="Helical" evidence="1">
    <location>
        <begin position="6"/>
        <end position="23"/>
    </location>
</feature>
<dbReference type="Proteomes" id="UP001165060">
    <property type="component" value="Unassembled WGS sequence"/>
</dbReference>
<keyword evidence="1" id="KW-1133">Transmembrane helix</keyword>
<keyword evidence="3" id="KW-1185">Reference proteome</keyword>
<accession>A0ABQ6N2G2</accession>
<evidence type="ECO:0000313" key="3">
    <source>
        <dbReference type="Proteomes" id="UP001165060"/>
    </source>
</evidence>
<feature type="non-terminal residue" evidence="2">
    <location>
        <position position="1"/>
    </location>
</feature>
<sequence length="212" mass="22494">LIDLGVFYATWGMLAFVLTLGKAAQAARTWAFTGLIVMLICEVTLLTTEDALPSWFFPTTTEHEWIWLLHSLFPGFMNGCRSIGSHLYVDVDKETRDLLRALSEQNKDTLLVLRDVQIKVSNIEQNGGGRGGGALAGAASAAAGAADGAAAPMPRALPTGKLKELESRLRSSPASVSPAVGALKAEGSKGGGNMGFYLMIAAYIVVQFVFSS</sequence>
<keyword evidence="1" id="KW-0472">Membrane</keyword>
<dbReference type="EMBL" id="BRYB01000820">
    <property type="protein sequence ID" value="GMI38368.1"/>
    <property type="molecule type" value="Genomic_DNA"/>
</dbReference>
<evidence type="ECO:0000256" key="1">
    <source>
        <dbReference type="SAM" id="Phobius"/>
    </source>
</evidence>
<comment type="caution">
    <text evidence="2">The sequence shown here is derived from an EMBL/GenBank/DDBJ whole genome shotgun (WGS) entry which is preliminary data.</text>
</comment>
<name>A0ABQ6N2G2_9STRA</name>
<protein>
    <submittedName>
        <fullName evidence="2">Uncharacterized protein</fullName>
    </submittedName>
</protein>
<evidence type="ECO:0000313" key="2">
    <source>
        <dbReference type="EMBL" id="GMI38368.1"/>
    </source>
</evidence>
<proteinExistence type="predicted"/>
<gene>
    <name evidence="2" type="ORF">TeGR_g2828</name>
</gene>